<evidence type="ECO:0000256" key="9">
    <source>
        <dbReference type="ARBA" id="ARBA00032424"/>
    </source>
</evidence>
<dbReference type="Gene3D" id="1.10.630.10">
    <property type="entry name" value="Cytochrome P450"/>
    <property type="match status" value="1"/>
</dbReference>
<dbReference type="CDD" id="cd00685">
    <property type="entry name" value="Trans_IPPS_HT"/>
    <property type="match status" value="1"/>
</dbReference>
<keyword evidence="13" id="KW-1185">Reference proteome</keyword>
<evidence type="ECO:0000256" key="7">
    <source>
        <dbReference type="ARBA" id="ARBA00023004"/>
    </source>
</evidence>
<gene>
    <name evidence="12" type="ORF">MSAN_01943300</name>
</gene>
<dbReference type="Proteomes" id="UP000623467">
    <property type="component" value="Unassembled WGS sequence"/>
</dbReference>
<dbReference type="InterPro" id="IPR000092">
    <property type="entry name" value="Polyprenyl_synt"/>
</dbReference>
<reference evidence="12" key="1">
    <citation type="submission" date="2020-05" db="EMBL/GenBank/DDBJ databases">
        <title>Mycena genomes resolve the evolution of fungal bioluminescence.</title>
        <authorList>
            <person name="Tsai I.J."/>
        </authorList>
    </citation>
    <scope>NUCLEOTIDE SEQUENCE</scope>
    <source>
        <strain evidence="12">160909Yilan</strain>
    </source>
</reference>
<dbReference type="GO" id="GO:0005506">
    <property type="term" value="F:iron ion binding"/>
    <property type="evidence" value="ECO:0007669"/>
    <property type="project" value="InterPro"/>
</dbReference>
<protein>
    <recommendedName>
        <fullName evidence="11">(2E,6E)-farnesyl diphosphate synthase</fullName>
        <ecNumber evidence="3">2.5.1.1</ecNumber>
        <ecNumber evidence="2">2.5.1.10</ecNumber>
    </recommendedName>
    <alternativeName>
        <fullName evidence="10">Dimethylallyltranstransferase</fullName>
    </alternativeName>
    <alternativeName>
        <fullName evidence="9">Farnesyl diphosphate synthase</fullName>
    </alternativeName>
    <alternativeName>
        <fullName evidence="8">Geranyltranstransferase</fullName>
    </alternativeName>
</protein>
<evidence type="ECO:0000256" key="1">
    <source>
        <dbReference type="ARBA" id="ARBA00001946"/>
    </source>
</evidence>
<keyword evidence="6" id="KW-0460">Magnesium</keyword>
<dbReference type="Gene3D" id="1.10.600.10">
    <property type="entry name" value="Farnesyl Diphosphate Synthase"/>
    <property type="match status" value="1"/>
</dbReference>
<keyword evidence="5" id="KW-0479">Metal-binding</keyword>
<keyword evidence="4" id="KW-0808">Transferase</keyword>
<dbReference type="SUPFAM" id="SSF48576">
    <property type="entry name" value="Terpenoid synthases"/>
    <property type="match status" value="1"/>
</dbReference>
<accession>A0A8H6XMT3</accession>
<evidence type="ECO:0000256" key="8">
    <source>
        <dbReference type="ARBA" id="ARBA00032380"/>
    </source>
</evidence>
<evidence type="ECO:0000256" key="4">
    <source>
        <dbReference type="ARBA" id="ARBA00022679"/>
    </source>
</evidence>
<dbReference type="InterPro" id="IPR001128">
    <property type="entry name" value="Cyt_P450"/>
</dbReference>
<dbReference type="GO" id="GO:0004497">
    <property type="term" value="F:monooxygenase activity"/>
    <property type="evidence" value="ECO:0007669"/>
    <property type="project" value="InterPro"/>
</dbReference>
<comment type="caution">
    <text evidence="12">The sequence shown here is derived from an EMBL/GenBank/DDBJ whole genome shotgun (WGS) entry which is preliminary data.</text>
</comment>
<dbReference type="PROSITE" id="PS00444">
    <property type="entry name" value="POLYPRENYL_SYNTHASE_2"/>
    <property type="match status" value="1"/>
</dbReference>
<dbReference type="SFLD" id="SFLDS00005">
    <property type="entry name" value="Isoprenoid_Synthase_Type_I"/>
    <property type="match status" value="1"/>
</dbReference>
<dbReference type="GO" id="GO:0020037">
    <property type="term" value="F:heme binding"/>
    <property type="evidence" value="ECO:0007669"/>
    <property type="project" value="InterPro"/>
</dbReference>
<dbReference type="Pfam" id="PF00067">
    <property type="entry name" value="p450"/>
    <property type="match status" value="2"/>
</dbReference>
<evidence type="ECO:0000313" key="12">
    <source>
        <dbReference type="EMBL" id="KAF7344610.1"/>
    </source>
</evidence>
<dbReference type="EMBL" id="JACAZH010000021">
    <property type="protein sequence ID" value="KAF7344610.1"/>
    <property type="molecule type" value="Genomic_DNA"/>
</dbReference>
<evidence type="ECO:0000256" key="5">
    <source>
        <dbReference type="ARBA" id="ARBA00022723"/>
    </source>
</evidence>
<dbReference type="GO" id="GO:0016705">
    <property type="term" value="F:oxidoreductase activity, acting on paired donors, with incorporation or reduction of molecular oxygen"/>
    <property type="evidence" value="ECO:0007669"/>
    <property type="project" value="InterPro"/>
</dbReference>
<proteinExistence type="predicted"/>
<dbReference type="OrthoDB" id="1470350at2759"/>
<dbReference type="Pfam" id="PF00348">
    <property type="entry name" value="polyprenyl_synt"/>
    <property type="match status" value="1"/>
</dbReference>
<dbReference type="InterPro" id="IPR039702">
    <property type="entry name" value="FPS1-like"/>
</dbReference>
<evidence type="ECO:0000256" key="10">
    <source>
        <dbReference type="ARBA" id="ARBA00032448"/>
    </source>
</evidence>
<dbReference type="PROSITE" id="PS00723">
    <property type="entry name" value="POLYPRENYL_SYNTHASE_1"/>
    <property type="match status" value="1"/>
</dbReference>
<dbReference type="SUPFAM" id="SSF48264">
    <property type="entry name" value="Cytochrome P450"/>
    <property type="match status" value="1"/>
</dbReference>
<dbReference type="PANTHER" id="PTHR11525:SF0">
    <property type="entry name" value="FARNESYL PYROPHOSPHATE SYNTHASE"/>
    <property type="match status" value="1"/>
</dbReference>
<dbReference type="PANTHER" id="PTHR11525">
    <property type="entry name" value="FARNESYL-PYROPHOSPHATE SYNTHETASE"/>
    <property type="match status" value="1"/>
</dbReference>
<sequence>MDFVALSPMNIALLVLGLWSVRQVIHLLKTSRAALPFPKIYGLFQPFALPGLLIPTTAWTTGHDWHWRRRFRTYSRDETVHLIPILSGTPGLWTSNMDVGRQILAEHRSSFFKPLWASSPFLPWGMNLAAADGPMWRKHRRVVGPAFGPSLYKLVWEKTAETYRDMVETEGWKCKEAVDIPVVQKITLKLAFLIICSCGFGFPSAWDTPPHAADGRMPVQETLKIVAETRLLPLIVPKWLMYLPIPRLRTARLARERLRNFMQEQVVERKALVAAGDIRADAFTMLVKANQEESGKYPLNDDELASLAFPGFNPADTVLRSEMFSSSCSQVTKPPHTPLLRLLASWPSTMKSQKEVLDQIISVVGHDRDPTLEDYSNLKKSLRRSTKLHACFVTAGHVLIREAIEDTDLTFPNPVGEEGHRAVHIPKGTQITLDMIGAQYNPRYVDEPGTYKPSRWYGLPADSDLFTAFSVGPRACIGRKFATVQATCFLTLLLRDWQVMPILRDGETKEAWAARVLDGRIVLTLGVADCPVRLPPFTYDVNNLVAVILALTRPHAQLEVDSLAECFSLDYITVTWPNISSVFAYCKHIFDLDVCQMNAWTWESPTLHISETQPVATTTFSGSKRDRFEQAFGIVRQELLTAFAEQGVPDDAQNWYERSIDYNVPGGKLNRGLSVVETVEILKGRPLSDPEFLQAAVLGWAVEFLQAFFLVMDDLMDKSLMRRGQPCYYRVPGVGTISVNDAVLIESAIYFLLKTHFRNETYYIDLVELFHEAYCTPTTFQTATGQLLDLINAPESVDLSKLSLKKQLIARYKTAYYSFYLPVALGMLMSKIPETYESKSSGKTVHAYKLAQSILLPIGEYFQVQDDFLDFAGTPEQIGKIGTDIVDNKCSWCITTALLAASPEQRAILDASYGQQDPALEASVKAIFEEVGLREKFRVYEEEVYAEITALIEGVPEDEGIYLKRQIFTGFLEKIYKRQK</sequence>
<dbReference type="GO" id="GO:0045337">
    <property type="term" value="P:farnesyl diphosphate biosynthetic process"/>
    <property type="evidence" value="ECO:0007669"/>
    <property type="project" value="TreeGrafter"/>
</dbReference>
<dbReference type="AlphaFoldDB" id="A0A8H6XMT3"/>
<evidence type="ECO:0000313" key="13">
    <source>
        <dbReference type="Proteomes" id="UP000623467"/>
    </source>
</evidence>
<keyword evidence="7" id="KW-0408">Iron</keyword>
<evidence type="ECO:0000256" key="3">
    <source>
        <dbReference type="ARBA" id="ARBA00012833"/>
    </source>
</evidence>
<dbReference type="EC" id="2.5.1.10" evidence="2"/>
<evidence type="ECO:0000256" key="2">
    <source>
        <dbReference type="ARBA" id="ARBA00012439"/>
    </source>
</evidence>
<name>A0A8H6XMT3_9AGAR</name>
<dbReference type="InterPro" id="IPR036396">
    <property type="entry name" value="Cyt_P450_sf"/>
</dbReference>
<dbReference type="GO" id="GO:0004337">
    <property type="term" value="F:(2E,6E)-farnesyl diphosphate synthase activity"/>
    <property type="evidence" value="ECO:0007669"/>
    <property type="project" value="UniProtKB-EC"/>
</dbReference>
<evidence type="ECO:0000256" key="11">
    <source>
        <dbReference type="ARBA" id="ARBA00032873"/>
    </source>
</evidence>
<organism evidence="12 13">
    <name type="scientific">Mycena sanguinolenta</name>
    <dbReference type="NCBI Taxonomy" id="230812"/>
    <lineage>
        <taxon>Eukaryota</taxon>
        <taxon>Fungi</taxon>
        <taxon>Dikarya</taxon>
        <taxon>Basidiomycota</taxon>
        <taxon>Agaricomycotina</taxon>
        <taxon>Agaricomycetes</taxon>
        <taxon>Agaricomycetidae</taxon>
        <taxon>Agaricales</taxon>
        <taxon>Marasmiineae</taxon>
        <taxon>Mycenaceae</taxon>
        <taxon>Mycena</taxon>
    </lineage>
</organism>
<dbReference type="GO" id="GO:0005737">
    <property type="term" value="C:cytoplasm"/>
    <property type="evidence" value="ECO:0007669"/>
    <property type="project" value="TreeGrafter"/>
</dbReference>
<dbReference type="GO" id="GO:0004161">
    <property type="term" value="F:dimethylallyltranstransferase activity"/>
    <property type="evidence" value="ECO:0007669"/>
    <property type="project" value="UniProtKB-EC"/>
</dbReference>
<comment type="cofactor">
    <cofactor evidence="1">
        <name>Mg(2+)</name>
        <dbReference type="ChEBI" id="CHEBI:18420"/>
    </cofactor>
</comment>
<dbReference type="EC" id="2.5.1.1" evidence="3"/>
<dbReference type="InterPro" id="IPR033749">
    <property type="entry name" value="Polyprenyl_synt_CS"/>
</dbReference>
<evidence type="ECO:0000256" key="6">
    <source>
        <dbReference type="ARBA" id="ARBA00022842"/>
    </source>
</evidence>
<dbReference type="InterPro" id="IPR017972">
    <property type="entry name" value="Cyt_P450_CS"/>
</dbReference>
<dbReference type="PROSITE" id="PS00086">
    <property type="entry name" value="CYTOCHROME_P450"/>
    <property type="match status" value="1"/>
</dbReference>
<dbReference type="InterPro" id="IPR008949">
    <property type="entry name" value="Isoprenoid_synthase_dom_sf"/>
</dbReference>